<evidence type="ECO:0000313" key="1">
    <source>
        <dbReference type="EMBL" id="ADO37766.1"/>
    </source>
</evidence>
<name>E3GET6_9FIRM</name>
<reference evidence="1 2" key="2">
    <citation type="journal article" date="2011" name="J. Bacteriol.">
        <title>Complete genome sequence of a carbon monoxide-utilizing acetogen, Eubacterium limosum KIST612.</title>
        <authorList>
            <person name="Roh H."/>
            <person name="Ko H.J."/>
            <person name="Kim D."/>
            <person name="Choi D.G."/>
            <person name="Park S."/>
            <person name="Kim S."/>
            <person name="Chang I.S."/>
            <person name="Choi I.G."/>
        </authorList>
    </citation>
    <scope>NUCLEOTIDE SEQUENCE [LARGE SCALE GENOMIC DNA]</scope>
    <source>
        <strain evidence="1 2">KIST612</strain>
    </source>
</reference>
<evidence type="ECO:0000313" key="2">
    <source>
        <dbReference type="Proteomes" id="UP000006873"/>
    </source>
</evidence>
<sequence length="50" mass="5800">MDLYQSNSRSPPLLDYKNKSSLDVTPRAFIFSFKAKMNKIPLAFITVEEF</sequence>
<dbReference type="KEGG" id="elm:ELI_2785"/>
<organism evidence="1 2">
    <name type="scientific">Eubacterium callanderi</name>
    <dbReference type="NCBI Taxonomy" id="53442"/>
    <lineage>
        <taxon>Bacteria</taxon>
        <taxon>Bacillati</taxon>
        <taxon>Bacillota</taxon>
        <taxon>Clostridia</taxon>
        <taxon>Eubacteriales</taxon>
        <taxon>Eubacteriaceae</taxon>
        <taxon>Eubacterium</taxon>
    </lineage>
</organism>
<gene>
    <name evidence="1" type="ordered locus">ELI_2785</name>
</gene>
<protein>
    <submittedName>
        <fullName evidence="1">Uncharacterized protein</fullName>
    </submittedName>
</protein>
<reference key="1">
    <citation type="submission" date="2010-09" db="EMBL/GenBank/DDBJ databases">
        <authorList>
            <person name="Roh H."/>
            <person name="Ko H.-J."/>
            <person name="Kim D."/>
            <person name="Choi D.G."/>
            <person name="Park S."/>
            <person name="Kim S."/>
            <person name="Kim K.H."/>
            <person name="Chang I.S."/>
            <person name="Choi I.-G."/>
        </authorList>
    </citation>
    <scope>NUCLEOTIDE SEQUENCE</scope>
    <source>
        <strain>KIST612</strain>
    </source>
</reference>
<accession>E3GET6</accession>
<dbReference type="Proteomes" id="UP000006873">
    <property type="component" value="Chromosome"/>
</dbReference>
<keyword evidence="2" id="KW-1185">Reference proteome</keyword>
<dbReference type="AlphaFoldDB" id="E3GET6"/>
<proteinExistence type="predicted"/>
<dbReference type="EMBL" id="CP002273">
    <property type="protein sequence ID" value="ADO37766.1"/>
    <property type="molecule type" value="Genomic_DNA"/>
</dbReference>
<dbReference type="HOGENOM" id="CLU_3117961_0_0_9"/>